<keyword evidence="2" id="KW-0732">Signal</keyword>
<dbReference type="KEGG" id="seme:MIZ01_0305"/>
<keyword evidence="4" id="KW-1185">Reference proteome</keyword>
<feature type="chain" id="PRO_5043002768" description="PsiF repeat-containing protein" evidence="2">
    <location>
        <begin position="22"/>
        <end position="106"/>
    </location>
</feature>
<feature type="region of interest" description="Disordered" evidence="1">
    <location>
        <begin position="55"/>
        <end position="75"/>
    </location>
</feature>
<dbReference type="RefSeq" id="WP_237247718.1">
    <property type="nucleotide sequence ID" value="NZ_AP023423.1"/>
</dbReference>
<dbReference type="Proteomes" id="UP001320326">
    <property type="component" value="Chromosome"/>
</dbReference>
<dbReference type="AlphaFoldDB" id="A0AAN2BXZ4"/>
<evidence type="ECO:0000256" key="2">
    <source>
        <dbReference type="SAM" id="SignalP"/>
    </source>
</evidence>
<feature type="signal peptide" evidence="2">
    <location>
        <begin position="1"/>
        <end position="21"/>
    </location>
</feature>
<evidence type="ECO:0008006" key="5">
    <source>
        <dbReference type="Google" id="ProtNLM"/>
    </source>
</evidence>
<gene>
    <name evidence="3" type="ORF">MIZ01_0305</name>
</gene>
<sequence length="106" mass="11675">MKYVITLVSLMLAATAAPTFAHEGNDCATQAEKIANMAEREAFTKSCLEKAAAPAKSKALGQKEKEANCNQNAKNMKLEGKKKSEYLEHCYRENDFDPSAPPHPKM</sequence>
<accession>A0AAN2BXZ4</accession>
<organism evidence="3 4">
    <name type="scientific">Sideroxyarcus emersonii</name>
    <dbReference type="NCBI Taxonomy" id="2764705"/>
    <lineage>
        <taxon>Bacteria</taxon>
        <taxon>Pseudomonadati</taxon>
        <taxon>Pseudomonadota</taxon>
        <taxon>Betaproteobacteria</taxon>
        <taxon>Nitrosomonadales</taxon>
        <taxon>Gallionellaceae</taxon>
        <taxon>Sideroxyarcus</taxon>
    </lineage>
</organism>
<evidence type="ECO:0000313" key="4">
    <source>
        <dbReference type="Proteomes" id="UP001320326"/>
    </source>
</evidence>
<proteinExistence type="predicted"/>
<evidence type="ECO:0000313" key="3">
    <source>
        <dbReference type="EMBL" id="BCK86543.1"/>
    </source>
</evidence>
<reference evidence="3 4" key="1">
    <citation type="journal article" date="2022" name="Int. J. Syst. Evol. Microbiol.">
        <title>&lt;i&gt;Sideroxyarcus emersonii&lt;/i&gt; gen. nov. sp. nov., a neutrophilic, microaerobic iron- and thiosulfate-oxidizing bacterium isolated from iron-rich wetland sediment.</title>
        <authorList>
            <person name="Kato S."/>
            <person name="Itoh T."/>
            <person name="Iino T."/>
            <person name="Ohkuma M."/>
        </authorList>
    </citation>
    <scope>NUCLEOTIDE SEQUENCE [LARGE SCALE GENOMIC DNA]</scope>
    <source>
        <strain evidence="3 4">MIZ01</strain>
    </source>
</reference>
<dbReference type="EMBL" id="AP023423">
    <property type="protein sequence ID" value="BCK86543.1"/>
    <property type="molecule type" value="Genomic_DNA"/>
</dbReference>
<protein>
    <recommendedName>
        <fullName evidence="5">PsiF repeat-containing protein</fullName>
    </recommendedName>
</protein>
<evidence type="ECO:0000256" key="1">
    <source>
        <dbReference type="SAM" id="MobiDB-lite"/>
    </source>
</evidence>
<name>A0AAN2BXZ4_9PROT</name>